<keyword evidence="2" id="KW-1185">Reference proteome</keyword>
<protein>
    <submittedName>
        <fullName evidence="1">Uncharacterized protein</fullName>
    </submittedName>
</protein>
<organism evidence="1 2">
    <name type="scientific">Anoxybacterium hadale</name>
    <dbReference type="NCBI Taxonomy" id="3408580"/>
    <lineage>
        <taxon>Bacteria</taxon>
        <taxon>Bacillati</taxon>
        <taxon>Bacillota</taxon>
        <taxon>Clostridia</taxon>
        <taxon>Peptostreptococcales</taxon>
        <taxon>Anaerovoracaceae</taxon>
        <taxon>Anoxybacterium</taxon>
    </lineage>
</organism>
<name>A0ACD1A7A2_9FIRM</name>
<dbReference type="EMBL" id="CP042469">
    <property type="protein sequence ID" value="QOX62264.1"/>
    <property type="molecule type" value="Genomic_DNA"/>
</dbReference>
<evidence type="ECO:0000313" key="1">
    <source>
        <dbReference type="EMBL" id="QOX62264.1"/>
    </source>
</evidence>
<proteinExistence type="predicted"/>
<sequence>MHILVIGDRFMTNKILKDAVEERFRGSGISLQYTFLQDEWPVENLMANDEVYEFCGSDLDILPHAGEADAILTHSGCITKKVIDAAPNLKIISLARGGPVNVNGKAAADRNIPVTYAPGRNSGAVAEFAVGLILAHTRKIAQSHYFLRHRQEWRGDFYAAEFVSREIGGSTVGIVGFGTIGKKVAKILNAFGAEILIYDPYITKESQKEHPEFQFLPLDQVLQRSDILSLHSRYTSETEKMIGERELGLMKQSAVLINSARGQLVDHDALYLALMQGIISGAALDVFEAEPPGSESKLYTLENVTVTPHLGGASVEAAEIGAKIAADELYRYLVEHEEPRYWYNK</sequence>
<accession>A0ACD1A7A2</accession>
<reference evidence="1" key="1">
    <citation type="submission" date="2019-08" db="EMBL/GenBank/DDBJ databases">
        <title>Genome sequence of Clostridiales bacterium MT110.</title>
        <authorList>
            <person name="Cao J."/>
        </authorList>
    </citation>
    <scope>NUCLEOTIDE SEQUENCE</scope>
    <source>
        <strain evidence="1">MT110</strain>
    </source>
</reference>
<gene>
    <name evidence="1" type="ORF">FRZ06_02270</name>
</gene>
<evidence type="ECO:0000313" key="2">
    <source>
        <dbReference type="Proteomes" id="UP000594014"/>
    </source>
</evidence>
<dbReference type="Proteomes" id="UP000594014">
    <property type="component" value="Chromosome"/>
</dbReference>